<name>A0A7U4K139_YEREN</name>
<dbReference type="AlphaFoldDB" id="A0A7U4K139"/>
<dbReference type="InterPro" id="IPR000653">
    <property type="entry name" value="DegT/StrS_aminotransferase"/>
</dbReference>
<dbReference type="Gene3D" id="3.90.1150.10">
    <property type="entry name" value="Aspartate Aminotransferase, domain 1"/>
    <property type="match status" value="1"/>
</dbReference>
<dbReference type="InterPro" id="IPR015424">
    <property type="entry name" value="PyrdxlP-dep_Trfase"/>
</dbReference>
<evidence type="ECO:0000256" key="3">
    <source>
        <dbReference type="RuleBase" id="RU004508"/>
    </source>
</evidence>
<dbReference type="CDD" id="cd00616">
    <property type="entry name" value="AHBA_syn"/>
    <property type="match status" value="1"/>
</dbReference>
<dbReference type="Pfam" id="PF01041">
    <property type="entry name" value="DegT_DnrJ_EryC1"/>
    <property type="match status" value="1"/>
</dbReference>
<evidence type="ECO:0000256" key="1">
    <source>
        <dbReference type="ARBA" id="ARBA00022898"/>
    </source>
</evidence>
<dbReference type="Proteomes" id="UP000230961">
    <property type="component" value="Chromosome"/>
</dbReference>
<evidence type="ECO:0000256" key="2">
    <source>
        <dbReference type="ARBA" id="ARBA00037999"/>
    </source>
</evidence>
<keyword evidence="4" id="KW-0032">Aminotransferase</keyword>
<reference evidence="4 5" key="1">
    <citation type="submission" date="2017-11" db="EMBL/GenBank/DDBJ databases">
        <title>The complete genome sequence and comparative genome analysis of Yersinia enterocolitica strain LC20.</title>
        <authorList>
            <person name="Shi G."/>
            <person name="Su M."/>
            <person name="Liang J."/>
            <person name="Gu W."/>
            <person name="Xiao Y."/>
            <person name="Zhang Z."/>
            <person name="Qiu H."/>
            <person name="Duan R."/>
            <person name="Zhang Z."/>
            <person name="Li Y."/>
            <person name="Zhang X."/>
            <person name="Ling Y."/>
            <person name="Song L."/>
            <person name="Chen M."/>
            <person name="Zhao Y."/>
            <person name="Wu J."/>
            <person name="Jing H."/>
            <person name="Xiao J."/>
            <person name="Wang X."/>
        </authorList>
    </citation>
    <scope>NUCLEOTIDE SEQUENCE [LARGE SCALE GENOMIC DNA]</scope>
    <source>
        <strain evidence="4 5">LC20</strain>
    </source>
</reference>
<evidence type="ECO:0000313" key="4">
    <source>
        <dbReference type="EMBL" id="AHM73882.2"/>
    </source>
</evidence>
<dbReference type="KEGG" id="yel:LC20_02629"/>
<evidence type="ECO:0000313" key="5">
    <source>
        <dbReference type="Proteomes" id="UP000230961"/>
    </source>
</evidence>
<accession>A0A7U4K139</accession>
<dbReference type="PANTHER" id="PTHR30244">
    <property type="entry name" value="TRANSAMINASE"/>
    <property type="match status" value="1"/>
</dbReference>
<proteinExistence type="inferred from homology"/>
<comment type="similarity">
    <text evidence="2 3">Belongs to the DegT/DnrJ/EryC1 family.</text>
</comment>
<dbReference type="InterPro" id="IPR015421">
    <property type="entry name" value="PyrdxlP-dep_Trfase_major"/>
</dbReference>
<dbReference type="PIRSF" id="PIRSF000390">
    <property type="entry name" value="PLP_StrS"/>
    <property type="match status" value="1"/>
</dbReference>
<dbReference type="Gene3D" id="3.40.640.10">
    <property type="entry name" value="Type I PLP-dependent aspartate aminotransferase-like (Major domain)"/>
    <property type="match status" value="1"/>
</dbReference>
<dbReference type="GO" id="GO:0000271">
    <property type="term" value="P:polysaccharide biosynthetic process"/>
    <property type="evidence" value="ECO:0007669"/>
    <property type="project" value="TreeGrafter"/>
</dbReference>
<gene>
    <name evidence="4" type="ORF">LC20_02629</name>
</gene>
<dbReference type="GO" id="GO:0008483">
    <property type="term" value="F:transaminase activity"/>
    <property type="evidence" value="ECO:0007669"/>
    <property type="project" value="UniProtKB-KW"/>
</dbReference>
<dbReference type="InterPro" id="IPR015422">
    <property type="entry name" value="PyrdxlP-dep_Trfase_small"/>
</dbReference>
<keyword evidence="1 3" id="KW-0663">Pyridoxal phosphate</keyword>
<dbReference type="GO" id="GO:0030170">
    <property type="term" value="F:pyridoxal phosphate binding"/>
    <property type="evidence" value="ECO:0007669"/>
    <property type="project" value="TreeGrafter"/>
</dbReference>
<organism evidence="4 5">
    <name type="scientific">Yersinia enterocolitica LC20</name>
    <dbReference type="NCBI Taxonomy" id="1443113"/>
    <lineage>
        <taxon>Bacteria</taxon>
        <taxon>Pseudomonadati</taxon>
        <taxon>Pseudomonadota</taxon>
        <taxon>Gammaproteobacteria</taxon>
        <taxon>Enterobacterales</taxon>
        <taxon>Yersiniaceae</taxon>
        <taxon>Yersinia</taxon>
    </lineage>
</organism>
<dbReference type="SUPFAM" id="SSF53383">
    <property type="entry name" value="PLP-dependent transferases"/>
    <property type="match status" value="1"/>
</dbReference>
<sequence length="412" mass="45930">MEVFMEDVSVLNETIFSASTENELQERFKDIYQSINNESEYDDSGSVSFLPLSRLNSRSERAEAKDIISVVIESGCFTSGPYIGEVEETLRIFYGAHTCIATSSGTDALKIALKSVGVGPGDEVIVPLNSFAATENAVMAVGAVPVFANIDSSFNMLPDEVERLRTTRTKAVLPVCLYGSCMYIDAIHRIARKADIPVIVDAAQCFGIRLLIGHCDLLALSFNPFKNIGSFGKSGAVLTRSPELARLARQYSYHGFAEGKKNIKAQDWGLNSRMDNLQAATLSVKLRHFENNARKRCLLAARYHLLLADLSHKMTLPSDILQNTWHLFPVLLCQGERDSLFAFARERGVELDIYYPVLSHCGEHPLATGYSRREQFSASERIHSALFHLPLHNHMSFQEQNIITGVLHDYFK</sequence>
<keyword evidence="4" id="KW-0808">Transferase</keyword>
<protein>
    <submittedName>
        <fullName evidence="4">DegT/DnrJ/EryC1/StrS family aminotransferase</fullName>
    </submittedName>
</protein>
<dbReference type="PANTHER" id="PTHR30244:SF36">
    <property type="entry name" value="3-OXO-GLUCOSE-6-PHOSPHATE:GLUTAMATE AMINOTRANSFERASE"/>
    <property type="match status" value="1"/>
</dbReference>
<dbReference type="EMBL" id="CP007448">
    <property type="protein sequence ID" value="AHM73882.2"/>
    <property type="molecule type" value="Genomic_DNA"/>
</dbReference>